<dbReference type="Proteomes" id="UP000234966">
    <property type="component" value="Unassembled WGS sequence"/>
</dbReference>
<evidence type="ECO:0000313" key="8">
    <source>
        <dbReference type="EMBL" id="PMB42218.1"/>
    </source>
</evidence>
<dbReference type="Pfam" id="PF00664">
    <property type="entry name" value="ABC_membrane"/>
    <property type="match status" value="1"/>
</dbReference>
<dbReference type="InterPro" id="IPR011527">
    <property type="entry name" value="ABC1_TM_dom"/>
</dbReference>
<dbReference type="InterPro" id="IPR039421">
    <property type="entry name" value="Type_1_exporter"/>
</dbReference>
<dbReference type="PANTHER" id="PTHR43394:SF1">
    <property type="entry name" value="ATP-BINDING CASSETTE SUB-FAMILY B MEMBER 10, MITOCHONDRIAL"/>
    <property type="match status" value="1"/>
</dbReference>
<evidence type="ECO:0000256" key="1">
    <source>
        <dbReference type="ARBA" id="ARBA00004141"/>
    </source>
</evidence>
<dbReference type="PROSITE" id="PS50893">
    <property type="entry name" value="ABC_TRANSPORTER_2"/>
    <property type="match status" value="1"/>
</dbReference>
<dbReference type="Gene3D" id="3.40.50.300">
    <property type="entry name" value="P-loop containing nucleotide triphosphate hydrolases"/>
    <property type="match status" value="1"/>
</dbReference>
<dbReference type="InterPro" id="IPR003439">
    <property type="entry name" value="ABC_transporter-like_ATP-bd"/>
</dbReference>
<feature type="domain" description="ABC transmembrane type-1" evidence="7">
    <location>
        <begin position="42"/>
        <end position="149"/>
    </location>
</feature>
<comment type="subcellular location">
    <subcellularLocation>
        <location evidence="1">Membrane</location>
        <topology evidence="1">Multi-pass membrane protein</topology>
    </subcellularLocation>
</comment>
<evidence type="ECO:0000256" key="2">
    <source>
        <dbReference type="ARBA" id="ARBA00022692"/>
    </source>
</evidence>
<organism evidence="8 9">
    <name type="scientific">Fischerella thermalis CCMEE 5330</name>
    <dbReference type="NCBI Taxonomy" id="2019670"/>
    <lineage>
        <taxon>Bacteria</taxon>
        <taxon>Bacillati</taxon>
        <taxon>Cyanobacteriota</taxon>
        <taxon>Cyanophyceae</taxon>
        <taxon>Nostocales</taxon>
        <taxon>Hapalosiphonaceae</taxon>
        <taxon>Fischerella</taxon>
    </lineage>
</organism>
<dbReference type="RefSeq" id="WP_102207234.1">
    <property type="nucleotide sequence ID" value="NZ_NMQI01000364.1"/>
</dbReference>
<reference evidence="8 9" key="1">
    <citation type="submission" date="2017-07" db="EMBL/GenBank/DDBJ databases">
        <title>Genomes of Fischerella (Mastigocladus) sp. strains.</title>
        <authorList>
            <person name="Miller S.R."/>
        </authorList>
    </citation>
    <scope>NUCLEOTIDE SEQUENCE [LARGE SCALE GENOMIC DNA]</scope>
    <source>
        <strain evidence="8 9">CCMEE 5330</strain>
    </source>
</reference>
<dbReference type="GO" id="GO:0015421">
    <property type="term" value="F:ABC-type oligopeptide transporter activity"/>
    <property type="evidence" value="ECO:0007669"/>
    <property type="project" value="TreeGrafter"/>
</dbReference>
<dbReference type="InterPro" id="IPR027417">
    <property type="entry name" value="P-loop_NTPase"/>
</dbReference>
<dbReference type="GO" id="GO:0016887">
    <property type="term" value="F:ATP hydrolysis activity"/>
    <property type="evidence" value="ECO:0007669"/>
    <property type="project" value="InterPro"/>
</dbReference>
<evidence type="ECO:0000259" key="7">
    <source>
        <dbReference type="PROSITE" id="PS50929"/>
    </source>
</evidence>
<accession>A0A2N6M662</accession>
<keyword evidence="2 5" id="KW-0812">Transmembrane</keyword>
<keyword evidence="4 5" id="KW-0472">Membrane</keyword>
<evidence type="ECO:0008006" key="10">
    <source>
        <dbReference type="Google" id="ProtNLM"/>
    </source>
</evidence>
<comment type="caution">
    <text evidence="8">The sequence shown here is derived from an EMBL/GenBank/DDBJ whole genome shotgun (WGS) entry which is preliminary data.</text>
</comment>
<gene>
    <name evidence="8" type="ORF">CEN41_15690</name>
</gene>
<dbReference type="AlphaFoldDB" id="A0A2N6M662"/>
<protein>
    <recommendedName>
        <fullName evidence="10">ABC transporter ATP-binding protein</fullName>
    </recommendedName>
</protein>
<evidence type="ECO:0000256" key="5">
    <source>
        <dbReference type="SAM" id="Phobius"/>
    </source>
</evidence>
<evidence type="ECO:0000313" key="9">
    <source>
        <dbReference type="Proteomes" id="UP000234966"/>
    </source>
</evidence>
<dbReference type="PROSITE" id="PS00211">
    <property type="entry name" value="ABC_TRANSPORTER_1"/>
    <property type="match status" value="1"/>
</dbReference>
<dbReference type="GO" id="GO:0005524">
    <property type="term" value="F:ATP binding"/>
    <property type="evidence" value="ECO:0007669"/>
    <property type="project" value="InterPro"/>
</dbReference>
<feature type="transmembrane region" description="Helical" evidence="5">
    <location>
        <begin position="39"/>
        <end position="58"/>
    </location>
</feature>
<evidence type="ECO:0000259" key="6">
    <source>
        <dbReference type="PROSITE" id="PS50893"/>
    </source>
</evidence>
<sequence>MQANFIRQIAQSNSYDFQINASAIQLYQRFLHYLWRHKIPLLAGFSTIFFLAFLQVIIPQITRYVIDVVIPTKRFDLLPWLGLCIAAISLMIGGLNFTRTYMMSLVGQKTIYDIRNELYQHLQQFSLSFFENQRTGTLIARATRDVDTLIGERGVKLSGGQRQRLAIARVLIKNPRFLILDEATSALDTESEHLIQKALKELLKNRTCLVIAHRLSTIQNADLMVVLEKGSIQEVGTHSELLAKGGRYAYLHTMQFPQKSHLDVQP</sequence>
<evidence type="ECO:0000256" key="3">
    <source>
        <dbReference type="ARBA" id="ARBA00022989"/>
    </source>
</evidence>
<dbReference type="PANTHER" id="PTHR43394">
    <property type="entry name" value="ATP-DEPENDENT PERMEASE MDL1, MITOCHONDRIAL"/>
    <property type="match status" value="1"/>
</dbReference>
<proteinExistence type="predicted"/>
<dbReference type="PROSITE" id="PS50929">
    <property type="entry name" value="ABC_TM1F"/>
    <property type="match status" value="1"/>
</dbReference>
<evidence type="ECO:0000256" key="4">
    <source>
        <dbReference type="ARBA" id="ARBA00023136"/>
    </source>
</evidence>
<name>A0A2N6M662_9CYAN</name>
<feature type="transmembrane region" description="Helical" evidence="5">
    <location>
        <begin position="78"/>
        <end position="97"/>
    </location>
</feature>
<dbReference type="InterPro" id="IPR017871">
    <property type="entry name" value="ABC_transporter-like_CS"/>
</dbReference>
<dbReference type="EMBL" id="NMQI01000364">
    <property type="protein sequence ID" value="PMB42218.1"/>
    <property type="molecule type" value="Genomic_DNA"/>
</dbReference>
<feature type="domain" description="ABC transporter" evidence="6">
    <location>
        <begin position="43"/>
        <end position="254"/>
    </location>
</feature>
<dbReference type="GO" id="GO:0016020">
    <property type="term" value="C:membrane"/>
    <property type="evidence" value="ECO:0007669"/>
    <property type="project" value="UniProtKB-SubCell"/>
</dbReference>
<keyword evidence="3 5" id="KW-1133">Transmembrane helix</keyword>
<dbReference type="SUPFAM" id="SSF52540">
    <property type="entry name" value="P-loop containing nucleoside triphosphate hydrolases"/>
    <property type="match status" value="1"/>
</dbReference>